<feature type="compositionally biased region" description="Low complexity" evidence="1">
    <location>
        <begin position="76"/>
        <end position="86"/>
    </location>
</feature>
<dbReference type="Pfam" id="PF09849">
    <property type="entry name" value="DUF2076"/>
    <property type="match status" value="1"/>
</dbReference>
<dbReference type="RefSeq" id="WP_184703096.1">
    <property type="nucleotide sequence ID" value="NZ_JACHBG010000002.1"/>
</dbReference>
<evidence type="ECO:0000313" key="2">
    <source>
        <dbReference type="EMBL" id="MBB6484257.1"/>
    </source>
</evidence>
<feature type="compositionally biased region" description="Low complexity" evidence="1">
    <location>
        <begin position="238"/>
        <end position="255"/>
    </location>
</feature>
<dbReference type="AlphaFoldDB" id="A0A7X0IP98"/>
<protein>
    <recommendedName>
        <fullName evidence="4">DUF2076 domain-containing protein</fullName>
    </recommendedName>
</protein>
<feature type="compositionally biased region" description="Polar residues" evidence="1">
    <location>
        <begin position="228"/>
        <end position="237"/>
    </location>
</feature>
<organism evidence="2 3">
    <name type="scientific">Rhizobium lusitanum</name>
    <dbReference type="NCBI Taxonomy" id="293958"/>
    <lineage>
        <taxon>Bacteria</taxon>
        <taxon>Pseudomonadati</taxon>
        <taxon>Pseudomonadota</taxon>
        <taxon>Alphaproteobacteria</taxon>
        <taxon>Hyphomicrobiales</taxon>
        <taxon>Rhizobiaceae</taxon>
        <taxon>Rhizobium/Agrobacterium group</taxon>
        <taxon>Rhizobium</taxon>
    </lineage>
</organism>
<feature type="compositionally biased region" description="Low complexity" evidence="1">
    <location>
        <begin position="131"/>
        <end position="154"/>
    </location>
</feature>
<gene>
    <name evidence="2" type="ORF">GGD46_001523</name>
</gene>
<sequence length="275" mass="28425">MSPEERQLLASLFDRVRSAGSAQRDADAEAFINQSVRDQPYAPYLLAQAVIMQEQGMKAAADRIQQLEARVHEFEQQGAAASQPQGQSGGFLGGIGSLFGGGQQQQRAPAPQAASPQQQGRLYDDYARNAPQQQQPGPWGGQPQPQPSGPWTQQAAAPSAGGSFLRGALGTAAGVAGGVMLAESLSSLFSPHTGGTGSGLFGGNAGSGLFGATAANAAEQPVQETVINNNYFGNDGNSDQNDQSAADYAQDAAQDALDDADDDSFDNSDDDSSFA</sequence>
<dbReference type="InterPro" id="IPR018648">
    <property type="entry name" value="DUF2076"/>
</dbReference>
<evidence type="ECO:0000313" key="3">
    <source>
        <dbReference type="Proteomes" id="UP000565576"/>
    </source>
</evidence>
<reference evidence="2 3" key="1">
    <citation type="submission" date="2020-08" db="EMBL/GenBank/DDBJ databases">
        <title>Genomic Encyclopedia of Type Strains, Phase IV (KMG-V): Genome sequencing to study the core and pangenomes of soil and plant-associated prokaryotes.</title>
        <authorList>
            <person name="Whitman W."/>
        </authorList>
    </citation>
    <scope>NUCLEOTIDE SEQUENCE [LARGE SCALE GENOMIC DNA]</scope>
    <source>
        <strain evidence="2 3">SEMIA 4060</strain>
    </source>
</reference>
<feature type="region of interest" description="Disordered" evidence="1">
    <location>
        <begin position="228"/>
        <end position="275"/>
    </location>
</feature>
<comment type="caution">
    <text evidence="2">The sequence shown here is derived from an EMBL/GenBank/DDBJ whole genome shotgun (WGS) entry which is preliminary data.</text>
</comment>
<feature type="compositionally biased region" description="Low complexity" evidence="1">
    <location>
        <begin position="104"/>
        <end position="120"/>
    </location>
</feature>
<feature type="region of interest" description="Disordered" evidence="1">
    <location>
        <begin position="75"/>
        <end position="162"/>
    </location>
</feature>
<feature type="compositionally biased region" description="Gly residues" evidence="1">
    <location>
        <begin position="87"/>
        <end position="103"/>
    </location>
</feature>
<name>A0A7X0IP98_9HYPH</name>
<dbReference type="EMBL" id="JACHBG010000002">
    <property type="protein sequence ID" value="MBB6484257.1"/>
    <property type="molecule type" value="Genomic_DNA"/>
</dbReference>
<feature type="compositionally biased region" description="Acidic residues" evidence="1">
    <location>
        <begin position="256"/>
        <end position="275"/>
    </location>
</feature>
<evidence type="ECO:0008006" key="4">
    <source>
        <dbReference type="Google" id="ProtNLM"/>
    </source>
</evidence>
<dbReference type="Proteomes" id="UP000565576">
    <property type="component" value="Unassembled WGS sequence"/>
</dbReference>
<proteinExistence type="predicted"/>
<evidence type="ECO:0000256" key="1">
    <source>
        <dbReference type="SAM" id="MobiDB-lite"/>
    </source>
</evidence>
<accession>A0A7X0IP98</accession>